<proteinExistence type="predicted"/>
<dbReference type="GO" id="GO:0016491">
    <property type="term" value="F:oxidoreductase activity"/>
    <property type="evidence" value="ECO:0007669"/>
    <property type="project" value="UniProtKB-KW"/>
</dbReference>
<gene>
    <name evidence="3" type="ORF">SANT12839_021740</name>
</gene>
<dbReference type="EMBL" id="BJHV01000001">
    <property type="protein sequence ID" value="GDY41292.1"/>
    <property type="molecule type" value="Genomic_DNA"/>
</dbReference>
<sequence>MAERDFVSTTPPAVGIAEVLRRRLPAGRVVTDPDIVAGLSHDQAVWAPVGRAVAVVRAKSTDEVRTVVRACLEQGVPLVARGAGTGLSGAPMPSKAA</sequence>
<dbReference type="PANTHER" id="PTHR42934">
    <property type="entry name" value="GLYCOLATE OXIDASE SUBUNIT GLCD"/>
    <property type="match status" value="1"/>
</dbReference>
<keyword evidence="4" id="KW-1185">Reference proteome</keyword>
<evidence type="ECO:0000313" key="4">
    <source>
        <dbReference type="Proteomes" id="UP000299290"/>
    </source>
</evidence>
<dbReference type="InterPro" id="IPR006094">
    <property type="entry name" value="Oxid_FAD_bind_N"/>
</dbReference>
<accession>A0A4D4JZM2</accession>
<dbReference type="AlphaFoldDB" id="A0A4D4JZM2"/>
<feature type="domain" description="FAD linked oxidase N-terminal" evidence="2">
    <location>
        <begin position="54"/>
        <end position="92"/>
    </location>
</feature>
<evidence type="ECO:0000256" key="1">
    <source>
        <dbReference type="ARBA" id="ARBA00023002"/>
    </source>
</evidence>
<dbReference type="InterPro" id="IPR036318">
    <property type="entry name" value="FAD-bd_PCMH-like_sf"/>
</dbReference>
<reference evidence="3 4" key="1">
    <citation type="journal article" date="2020" name="Int. J. Syst. Evol. Microbiol.">
        <title>Reclassification of Streptomyces castelarensis and Streptomyces sporoclivatus as later heterotypic synonyms of Streptomyces antimycoticus.</title>
        <authorList>
            <person name="Komaki H."/>
            <person name="Tamura T."/>
        </authorList>
    </citation>
    <scope>NUCLEOTIDE SEQUENCE [LARGE SCALE GENOMIC DNA]</scope>
    <source>
        <strain evidence="3 4">NBRC 12839</strain>
    </source>
</reference>
<organism evidence="3 4">
    <name type="scientific">Streptomyces antimycoticus</name>
    <dbReference type="NCBI Taxonomy" id="68175"/>
    <lineage>
        <taxon>Bacteria</taxon>
        <taxon>Bacillati</taxon>
        <taxon>Actinomycetota</taxon>
        <taxon>Actinomycetes</taxon>
        <taxon>Kitasatosporales</taxon>
        <taxon>Streptomycetaceae</taxon>
        <taxon>Streptomyces</taxon>
        <taxon>Streptomyces violaceusniger group</taxon>
    </lineage>
</organism>
<keyword evidence="1" id="KW-0560">Oxidoreductase</keyword>
<dbReference type="SUPFAM" id="SSF56176">
    <property type="entry name" value="FAD-binding/transporter-associated domain-like"/>
    <property type="match status" value="1"/>
</dbReference>
<dbReference type="Pfam" id="PF01565">
    <property type="entry name" value="FAD_binding_4"/>
    <property type="match status" value="1"/>
</dbReference>
<dbReference type="Gene3D" id="3.30.43.10">
    <property type="entry name" value="Uridine Diphospho-n-acetylenolpyruvylglucosamine Reductase, domain 2"/>
    <property type="match status" value="1"/>
</dbReference>
<dbReference type="InterPro" id="IPR051914">
    <property type="entry name" value="FAD-linked_OxidoTrans_Type4"/>
</dbReference>
<comment type="caution">
    <text evidence="3">The sequence shown here is derived from an EMBL/GenBank/DDBJ whole genome shotgun (WGS) entry which is preliminary data.</text>
</comment>
<protein>
    <recommendedName>
        <fullName evidence="2">FAD linked oxidase N-terminal domain-containing protein</fullName>
    </recommendedName>
</protein>
<evidence type="ECO:0000259" key="2">
    <source>
        <dbReference type="Pfam" id="PF01565"/>
    </source>
</evidence>
<dbReference type="PANTHER" id="PTHR42934:SF2">
    <property type="entry name" value="GLYCOLATE OXIDASE SUBUNIT GLCD"/>
    <property type="match status" value="1"/>
</dbReference>
<name>A0A4D4JZM2_9ACTN</name>
<dbReference type="InterPro" id="IPR016167">
    <property type="entry name" value="FAD-bd_PCMH_sub1"/>
</dbReference>
<dbReference type="GO" id="GO:0050660">
    <property type="term" value="F:flavin adenine dinucleotide binding"/>
    <property type="evidence" value="ECO:0007669"/>
    <property type="project" value="InterPro"/>
</dbReference>
<dbReference type="Proteomes" id="UP000299290">
    <property type="component" value="Unassembled WGS sequence"/>
</dbReference>
<evidence type="ECO:0000313" key="3">
    <source>
        <dbReference type="EMBL" id="GDY41292.1"/>
    </source>
</evidence>